<organism evidence="1 2">
    <name type="scientific">Ralstonia pseudosolanacearum</name>
    <dbReference type="NCBI Taxonomy" id="1310165"/>
    <lineage>
        <taxon>Bacteria</taxon>
        <taxon>Pseudomonadati</taxon>
        <taxon>Pseudomonadota</taxon>
        <taxon>Betaproteobacteria</taxon>
        <taxon>Burkholderiales</taxon>
        <taxon>Burkholderiaceae</taxon>
        <taxon>Ralstonia</taxon>
        <taxon>Ralstonia solanacearum species complex</taxon>
    </lineage>
</organism>
<dbReference type="EMBL" id="RJTL01000035">
    <property type="protein sequence ID" value="RNM03222.1"/>
    <property type="molecule type" value="Genomic_DNA"/>
</dbReference>
<evidence type="ECO:0000313" key="2">
    <source>
        <dbReference type="Proteomes" id="UP000271222"/>
    </source>
</evidence>
<dbReference type="AlphaFoldDB" id="A0A454TM68"/>
<gene>
    <name evidence="1" type="ORF">EGA29_19250</name>
</gene>
<name>A0A454TM68_9RALS</name>
<protein>
    <submittedName>
        <fullName evidence="1">Uncharacterized protein</fullName>
    </submittedName>
</protein>
<dbReference type="OrthoDB" id="8910213at2"/>
<proteinExistence type="predicted"/>
<reference evidence="1 2" key="1">
    <citation type="submission" date="2018-10" db="EMBL/GenBank/DDBJ databases">
        <title>Draft Genome Sequence of Ralstonia pseudosolanacearum (R. solanacearum phylotype I) Strain Tg03 Isolated from Luffa cylindrica in China.</title>
        <authorList>
            <person name="Yuan G.-Q."/>
            <person name="Li Q.-Q."/>
            <person name="Zhang Y.-W."/>
        </authorList>
    </citation>
    <scope>NUCLEOTIDE SEQUENCE [LARGE SCALE GENOMIC DNA]</scope>
    <source>
        <strain evidence="1 2">Tg03</strain>
    </source>
</reference>
<accession>A0A454TM68</accession>
<sequence>MSSTVQSRLYRSLVELIPQLANSRTHFAPARLAGDIAIHCAVDTAHDGHLTVEIAFDQANDKAKRPSAWICFDVDPSLREARVTRLLEGMNYACASGPADPAAARINLYAANWLTVFTTLGRVFEPIDLAVAI</sequence>
<dbReference type="Proteomes" id="UP000271222">
    <property type="component" value="Unassembled WGS sequence"/>
</dbReference>
<comment type="caution">
    <text evidence="1">The sequence shown here is derived from an EMBL/GenBank/DDBJ whole genome shotgun (WGS) entry which is preliminary data.</text>
</comment>
<dbReference type="RefSeq" id="WP_123203698.1">
    <property type="nucleotide sequence ID" value="NZ_RJTL01000035.1"/>
</dbReference>
<evidence type="ECO:0000313" key="1">
    <source>
        <dbReference type="EMBL" id="RNM03222.1"/>
    </source>
</evidence>